<dbReference type="AlphaFoldDB" id="A0A8B8GM36"/>
<keyword evidence="2" id="KW-0805">Transcription regulation</keyword>
<keyword evidence="3 8" id="KW-0238">DNA-binding</keyword>
<comment type="function">
    <text evidence="6">Acts as a transcriptional repressor. May be involved in DNA damage-inducible cell cycle arrests (checkpoints).</text>
</comment>
<dbReference type="GO" id="GO:0000987">
    <property type="term" value="F:cis-regulatory region sequence-specific DNA binding"/>
    <property type="evidence" value="ECO:0007669"/>
    <property type="project" value="TreeGrafter"/>
</dbReference>
<dbReference type="InterPro" id="IPR047404">
    <property type="entry name" value="FH_FOXN3"/>
</dbReference>
<dbReference type="InterPro" id="IPR001766">
    <property type="entry name" value="Fork_head_dom"/>
</dbReference>
<feature type="compositionally biased region" description="Polar residues" evidence="9">
    <location>
        <begin position="354"/>
        <end position="371"/>
    </location>
</feature>
<accession>A0A8B8GM36</accession>
<dbReference type="GO" id="GO:0005634">
    <property type="term" value="C:nucleus"/>
    <property type="evidence" value="ECO:0007669"/>
    <property type="project" value="UniProtKB-SubCell"/>
</dbReference>
<dbReference type="InterPro" id="IPR018122">
    <property type="entry name" value="TF_fork_head_CS_1"/>
</dbReference>
<evidence type="ECO:0000313" key="11">
    <source>
        <dbReference type="Proteomes" id="UP000694846"/>
    </source>
</evidence>
<name>A0A8B8GM36_9HEMI</name>
<dbReference type="PANTHER" id="PTHR13962">
    <property type="entry name" value="FORKHEAD BOX PROTEIN N3-LIKE PROTEIN-RELATED"/>
    <property type="match status" value="1"/>
</dbReference>
<evidence type="ECO:0000256" key="6">
    <source>
        <dbReference type="ARBA" id="ARBA00034657"/>
    </source>
</evidence>
<feature type="region of interest" description="Disordered" evidence="9">
    <location>
        <begin position="1"/>
        <end position="76"/>
    </location>
</feature>
<evidence type="ECO:0000313" key="12">
    <source>
        <dbReference type="RefSeq" id="XP_025423651.1"/>
    </source>
</evidence>
<evidence type="ECO:0000256" key="3">
    <source>
        <dbReference type="ARBA" id="ARBA00023125"/>
    </source>
</evidence>
<feature type="compositionally biased region" description="Basic and acidic residues" evidence="9">
    <location>
        <begin position="1"/>
        <end position="44"/>
    </location>
</feature>
<protein>
    <recommendedName>
        <fullName evidence="7">Forkhead box protein N3</fullName>
    </recommendedName>
</protein>
<gene>
    <name evidence="12" type="primary">LOC112693006</name>
</gene>
<dbReference type="Pfam" id="PF00250">
    <property type="entry name" value="Forkhead"/>
    <property type="match status" value="1"/>
</dbReference>
<keyword evidence="5 8" id="KW-0539">Nucleus</keyword>
<dbReference type="Proteomes" id="UP000694846">
    <property type="component" value="Unplaced"/>
</dbReference>
<evidence type="ECO:0000256" key="9">
    <source>
        <dbReference type="SAM" id="MobiDB-lite"/>
    </source>
</evidence>
<dbReference type="PROSITE" id="PS00657">
    <property type="entry name" value="FORK_HEAD_1"/>
    <property type="match status" value="1"/>
</dbReference>
<organism evidence="11 12">
    <name type="scientific">Sipha flava</name>
    <name type="common">yellow sugarcane aphid</name>
    <dbReference type="NCBI Taxonomy" id="143950"/>
    <lineage>
        <taxon>Eukaryota</taxon>
        <taxon>Metazoa</taxon>
        <taxon>Ecdysozoa</taxon>
        <taxon>Arthropoda</taxon>
        <taxon>Hexapoda</taxon>
        <taxon>Insecta</taxon>
        <taxon>Pterygota</taxon>
        <taxon>Neoptera</taxon>
        <taxon>Paraneoptera</taxon>
        <taxon>Hemiptera</taxon>
        <taxon>Sternorrhyncha</taxon>
        <taxon>Aphidomorpha</taxon>
        <taxon>Aphidoidea</taxon>
        <taxon>Aphididae</taxon>
        <taxon>Sipha</taxon>
    </lineage>
</organism>
<dbReference type="InterPro" id="IPR036390">
    <property type="entry name" value="WH_DNA-bd_sf"/>
</dbReference>
<feature type="region of interest" description="Disordered" evidence="9">
    <location>
        <begin position="185"/>
        <end position="253"/>
    </location>
</feature>
<evidence type="ECO:0000256" key="7">
    <source>
        <dbReference type="ARBA" id="ARBA00034870"/>
    </source>
</evidence>
<dbReference type="PANTHER" id="PTHR13962:SF22">
    <property type="entry name" value="FORKHEAD BOX PROTEIN N3-LIKE PROTEIN"/>
    <property type="match status" value="1"/>
</dbReference>
<sequence>MAPSRLSDEQKTLSWQRGRDRRRELQRLRRTDPVYRLAERERNTRARRKQRNDPGYRKKERERDTRAHRERRNAADTVMRNTVGSLWTNADLENMAPDQVGPDEDTGVTALSNCGATMNTTVFVTVPASPFPVREELLSENVSVGGDKDKGNSSTDDNEDDDLTSLSWLQNKNLLKGVHELPKTDYADDASSDSRSSSGQSISPVRCWPTMAGLPINNNNNNNNNNNTNNNNNNNNNKTSSLRSSNYDPKVHTESKPPYSFSCLIFMAIEDSPIKALPVKDIYGWIVDHFPYYKNAPTGWKNSVRHNLSLNKCFRKVEKAPNLGKGSLWMVEPSYRPCLIQALQKTPYTKGYSKKSTVNTSPTTRSSSETLETAKDERSEDEMSTVSDVDAATAMLVLKHGPHVRIVHNRDWQLTQSKPDADPELVELYPIVTICPSEDHTYDNCFKTDSLCKEDAEERRKIVEGADALLNLAGITTRRLRKRSLSVECIDTKRECTETLKQMYLKRQTDNNNEPSSVIIEHHKDKFR</sequence>
<evidence type="ECO:0000256" key="8">
    <source>
        <dbReference type="PROSITE-ProRule" id="PRU00089"/>
    </source>
</evidence>
<keyword evidence="4" id="KW-0804">Transcription</keyword>
<feature type="region of interest" description="Disordered" evidence="9">
    <location>
        <begin position="140"/>
        <end position="163"/>
    </location>
</feature>
<dbReference type="SUPFAM" id="SSF46785">
    <property type="entry name" value="Winged helix' DNA-binding domain"/>
    <property type="match status" value="1"/>
</dbReference>
<feature type="compositionally biased region" description="Low complexity" evidence="9">
    <location>
        <begin position="193"/>
        <end position="203"/>
    </location>
</feature>
<feature type="compositionally biased region" description="Low complexity" evidence="9">
    <location>
        <begin position="217"/>
        <end position="237"/>
    </location>
</feature>
<dbReference type="InterPro" id="IPR036388">
    <property type="entry name" value="WH-like_DNA-bd_sf"/>
</dbReference>
<keyword evidence="11" id="KW-1185">Reference proteome</keyword>
<dbReference type="GO" id="GO:0003700">
    <property type="term" value="F:DNA-binding transcription factor activity"/>
    <property type="evidence" value="ECO:0007669"/>
    <property type="project" value="InterPro"/>
</dbReference>
<dbReference type="GeneID" id="112693006"/>
<feature type="domain" description="Fork-head" evidence="10">
    <location>
        <begin position="256"/>
        <end position="334"/>
    </location>
</feature>
<dbReference type="InterPro" id="IPR030456">
    <property type="entry name" value="TF_fork_head_CS_2"/>
</dbReference>
<comment type="subcellular location">
    <subcellularLocation>
        <location evidence="1 8">Nucleus</location>
    </subcellularLocation>
</comment>
<reference evidence="12" key="1">
    <citation type="submission" date="2025-08" db="UniProtKB">
        <authorList>
            <consortium name="RefSeq"/>
        </authorList>
    </citation>
    <scope>IDENTIFICATION</scope>
    <source>
        <tissue evidence="12">Whole body</tissue>
    </source>
</reference>
<feature type="region of interest" description="Disordered" evidence="9">
    <location>
        <begin position="351"/>
        <end position="384"/>
    </location>
</feature>
<evidence type="ECO:0000256" key="5">
    <source>
        <dbReference type="ARBA" id="ARBA00023242"/>
    </source>
</evidence>
<dbReference type="Gene3D" id="1.10.10.10">
    <property type="entry name" value="Winged helix-like DNA-binding domain superfamily/Winged helix DNA-binding domain"/>
    <property type="match status" value="1"/>
</dbReference>
<evidence type="ECO:0000256" key="2">
    <source>
        <dbReference type="ARBA" id="ARBA00023015"/>
    </source>
</evidence>
<dbReference type="InterPro" id="IPR047119">
    <property type="entry name" value="FOXN2/3-like"/>
</dbReference>
<dbReference type="PRINTS" id="PR00053">
    <property type="entry name" value="FORKHEAD"/>
</dbReference>
<feature type="DNA-binding region" description="Fork-head" evidence="8">
    <location>
        <begin position="256"/>
        <end position="334"/>
    </location>
</feature>
<evidence type="ECO:0000256" key="1">
    <source>
        <dbReference type="ARBA" id="ARBA00004123"/>
    </source>
</evidence>
<feature type="compositionally biased region" description="Basic and acidic residues" evidence="9">
    <location>
        <begin position="51"/>
        <end position="67"/>
    </location>
</feature>
<dbReference type="PROSITE" id="PS00658">
    <property type="entry name" value="FORK_HEAD_2"/>
    <property type="match status" value="1"/>
</dbReference>
<dbReference type="RefSeq" id="XP_025423651.1">
    <property type="nucleotide sequence ID" value="XM_025567866.1"/>
</dbReference>
<dbReference type="OrthoDB" id="5954824at2759"/>
<dbReference type="CDD" id="cd20059">
    <property type="entry name" value="FH_FOXN3"/>
    <property type="match status" value="1"/>
</dbReference>
<proteinExistence type="predicted"/>
<dbReference type="PROSITE" id="PS50039">
    <property type="entry name" value="FORK_HEAD_3"/>
    <property type="match status" value="1"/>
</dbReference>
<evidence type="ECO:0000256" key="4">
    <source>
        <dbReference type="ARBA" id="ARBA00023163"/>
    </source>
</evidence>
<dbReference type="SMART" id="SM00339">
    <property type="entry name" value="FH"/>
    <property type="match status" value="1"/>
</dbReference>
<feature type="compositionally biased region" description="Polar residues" evidence="9">
    <location>
        <begin position="238"/>
        <end position="247"/>
    </location>
</feature>
<evidence type="ECO:0000259" key="10">
    <source>
        <dbReference type="PROSITE" id="PS50039"/>
    </source>
</evidence>